<sequence length="411" mass="47177">MEERRSNRFQRPNSRSSSSSSSSTSSWQSTTSPSNKFFPNPHTSSKSTINSGDSRTRRRRFSQQQQQQQEEDGNGTSDPPAIIGTCRLMCPEGERTQRERLRDLAVFERVNGNSTLSSPSLAVKKFCRTITTKQVQPSDVRPLPVLEDTLNYLLSLFKSTEHPFEVVHDFIFDRTRSIRQDITMQNIVNDKALHMYEEMVKFHVISHHKLRSCTSPNTSSVHYLNMEQLTKTLTTLFNLYEANRNSNSTYKNEAEFHSFYVLLHLGSNSQPMGESLSVWFRRVPSPIINSKEMCFSRRILRCFRLGNYKRFLSITESEASYLQYCIIEPYVNEVRALALSCINNCGYKLHPYPLAPVHNIDDEESFCKACGLSICADEEGNKFLPTKQTTFCCPKGGFQCYGFLGLERFET</sequence>
<dbReference type="Gene3D" id="1.25.40.990">
    <property type="match status" value="1"/>
</dbReference>
<dbReference type="AlphaFoldDB" id="A0A8K0DNI7"/>
<dbReference type="InterPro" id="IPR005062">
    <property type="entry name" value="SAC3/GANP/THP3_conserved"/>
</dbReference>
<accession>A0A8K0DNI7</accession>
<dbReference type="Pfam" id="PF03399">
    <property type="entry name" value="SAC3_GANP"/>
    <property type="match status" value="1"/>
</dbReference>
<evidence type="ECO:0000256" key="1">
    <source>
        <dbReference type="SAM" id="MobiDB-lite"/>
    </source>
</evidence>
<dbReference type="PANTHER" id="PTHR12436:SF3">
    <property type="entry name" value="GERMINAL-CENTER ASSOCIATED NUCLEAR PROTEIN"/>
    <property type="match status" value="1"/>
</dbReference>
<feature type="region of interest" description="Disordered" evidence="1">
    <location>
        <begin position="1"/>
        <end position="84"/>
    </location>
</feature>
<organism evidence="3 4">
    <name type="scientific">Rhamnella rubrinervis</name>
    <dbReference type="NCBI Taxonomy" id="2594499"/>
    <lineage>
        <taxon>Eukaryota</taxon>
        <taxon>Viridiplantae</taxon>
        <taxon>Streptophyta</taxon>
        <taxon>Embryophyta</taxon>
        <taxon>Tracheophyta</taxon>
        <taxon>Spermatophyta</taxon>
        <taxon>Magnoliopsida</taxon>
        <taxon>eudicotyledons</taxon>
        <taxon>Gunneridae</taxon>
        <taxon>Pentapetalae</taxon>
        <taxon>rosids</taxon>
        <taxon>fabids</taxon>
        <taxon>Rosales</taxon>
        <taxon>Rhamnaceae</taxon>
        <taxon>rhamnoid group</taxon>
        <taxon>Rhamneae</taxon>
        <taxon>Rhamnella</taxon>
    </lineage>
</organism>
<dbReference type="GO" id="GO:0005737">
    <property type="term" value="C:cytoplasm"/>
    <property type="evidence" value="ECO:0007669"/>
    <property type="project" value="TreeGrafter"/>
</dbReference>
<dbReference type="Proteomes" id="UP000796880">
    <property type="component" value="Unassembled WGS sequence"/>
</dbReference>
<dbReference type="InterPro" id="IPR045107">
    <property type="entry name" value="SAC3/GANP/THP3"/>
</dbReference>
<evidence type="ECO:0000259" key="2">
    <source>
        <dbReference type="Pfam" id="PF03399"/>
    </source>
</evidence>
<dbReference type="EMBL" id="VOIH02000011">
    <property type="protein sequence ID" value="KAF3434300.1"/>
    <property type="molecule type" value="Genomic_DNA"/>
</dbReference>
<feature type="compositionally biased region" description="Low complexity" evidence="1">
    <location>
        <begin position="9"/>
        <end position="35"/>
    </location>
</feature>
<gene>
    <name evidence="3" type="ORF">FNV43_RR25403</name>
</gene>
<feature type="domain" description="SAC3/GANP/THP3 conserved" evidence="2">
    <location>
        <begin position="89"/>
        <end position="374"/>
    </location>
</feature>
<proteinExistence type="predicted"/>
<feature type="compositionally biased region" description="Polar residues" evidence="1">
    <location>
        <begin position="41"/>
        <end position="53"/>
    </location>
</feature>
<evidence type="ECO:0000313" key="3">
    <source>
        <dbReference type="EMBL" id="KAF3434300.1"/>
    </source>
</evidence>
<reference evidence="3" key="1">
    <citation type="submission" date="2020-03" db="EMBL/GenBank/DDBJ databases">
        <title>A high-quality chromosome-level genome assembly of a woody plant with both climbing and erect habits, Rhamnella rubrinervis.</title>
        <authorList>
            <person name="Lu Z."/>
            <person name="Yang Y."/>
            <person name="Zhu X."/>
            <person name="Sun Y."/>
        </authorList>
    </citation>
    <scope>NUCLEOTIDE SEQUENCE</scope>
    <source>
        <strain evidence="3">BYM</strain>
        <tissue evidence="3">Leaf</tissue>
    </source>
</reference>
<name>A0A8K0DNI7_9ROSA</name>
<dbReference type="OrthoDB" id="264795at2759"/>
<keyword evidence="4" id="KW-1185">Reference proteome</keyword>
<comment type="caution">
    <text evidence="3">The sequence shown here is derived from an EMBL/GenBank/DDBJ whole genome shotgun (WGS) entry which is preliminary data.</text>
</comment>
<evidence type="ECO:0000313" key="4">
    <source>
        <dbReference type="Proteomes" id="UP000796880"/>
    </source>
</evidence>
<protein>
    <recommendedName>
        <fullName evidence="2">SAC3/GANP/THP3 conserved domain-containing protein</fullName>
    </recommendedName>
</protein>
<dbReference type="GO" id="GO:0070390">
    <property type="term" value="C:transcription export complex 2"/>
    <property type="evidence" value="ECO:0007669"/>
    <property type="project" value="TreeGrafter"/>
</dbReference>
<dbReference type="PANTHER" id="PTHR12436">
    <property type="entry name" value="80 KDA MCM3-ASSOCIATED PROTEIN"/>
    <property type="match status" value="1"/>
</dbReference>
<dbReference type="FunFam" id="1.25.40.990:FF:000012">
    <property type="entry name" value="SAC3 family protein C"/>
    <property type="match status" value="1"/>
</dbReference>
<dbReference type="GO" id="GO:0006406">
    <property type="term" value="P:mRNA export from nucleus"/>
    <property type="evidence" value="ECO:0007669"/>
    <property type="project" value="TreeGrafter"/>
</dbReference>